<feature type="domain" description="C3H1-type" evidence="2">
    <location>
        <begin position="431"/>
        <end position="462"/>
    </location>
</feature>
<dbReference type="AlphaFoldDB" id="A0A3M6UZY3"/>
<accession>A0A3M6UZY3</accession>
<reference evidence="3 4" key="1">
    <citation type="journal article" date="2018" name="Sci. Rep.">
        <title>Comparative analysis of the Pocillopora damicornis genome highlights role of immune system in coral evolution.</title>
        <authorList>
            <person name="Cunning R."/>
            <person name="Bay R.A."/>
            <person name="Gillette P."/>
            <person name="Baker A.C."/>
            <person name="Traylor-Knowles N."/>
        </authorList>
    </citation>
    <scope>NUCLEOTIDE SEQUENCE [LARGE SCALE GENOMIC DNA]</scope>
    <source>
        <strain evidence="3">RSMAS</strain>
        <tissue evidence="3">Whole animal</tissue>
    </source>
</reference>
<organism evidence="3 4">
    <name type="scientific">Pocillopora damicornis</name>
    <name type="common">Cauliflower coral</name>
    <name type="synonym">Millepora damicornis</name>
    <dbReference type="NCBI Taxonomy" id="46731"/>
    <lineage>
        <taxon>Eukaryota</taxon>
        <taxon>Metazoa</taxon>
        <taxon>Cnidaria</taxon>
        <taxon>Anthozoa</taxon>
        <taxon>Hexacorallia</taxon>
        <taxon>Scleractinia</taxon>
        <taxon>Astrocoeniina</taxon>
        <taxon>Pocilloporidae</taxon>
        <taxon>Pocillopora</taxon>
    </lineage>
</organism>
<name>A0A3M6UZY3_POCDA</name>
<dbReference type="SMART" id="SM00356">
    <property type="entry name" value="ZnF_C3H1"/>
    <property type="match status" value="2"/>
</dbReference>
<feature type="zinc finger region" description="C3H1-type" evidence="1">
    <location>
        <begin position="431"/>
        <end position="462"/>
    </location>
</feature>
<sequence length="482" mass="56442">MPLSSLDCLSIGSCCKCNKDLTRFHKIWLCEKKHMTCCQCFANKMFYENKMRCSSCSESLEPIKPPCEDNDHVFIYVDDSNMWIEAKKLAANKSNLKCVQDPRLRWTLEKKVAWGILYGSEPPPIDSVWQKIRERGWKVIITQRSTFTGKEKQVNHQMVADITALVSGCIVKGKIVMVSGDADMIPAIKKSLEMEWSTEIWMWKNSVSNSLRKLAEKNPGSMNINILDSRLEEVTFTNYTFDRKKIPETRTVIIKDIDFIPDETWQKKLGEKLGWPFQIWKGPEKFQNPGDFKDVILIFSNAKARDEKDFEKHHFEKIFRDLNRKYPGKISNYPAYRRHFDRQEEISLSNKFEPLQSLEEQTSKESLTGDDLFSSYEAIEDLDEDDEKEQFQVVRSKQQKKTQKYSTLCIWRSKCKKGLKCQYHHTDDEKKFFRNFCKNKECTYKGACRYGPSKCFYAHSDKNSFCCTCHSWGHLEKNCPTP</sequence>
<dbReference type="PROSITE" id="PS50103">
    <property type="entry name" value="ZF_C3H1"/>
    <property type="match status" value="1"/>
</dbReference>
<evidence type="ECO:0000313" key="3">
    <source>
        <dbReference type="EMBL" id="RMX59251.1"/>
    </source>
</evidence>
<gene>
    <name evidence="3" type="ORF">pdam_00005679</name>
</gene>
<evidence type="ECO:0000259" key="2">
    <source>
        <dbReference type="PROSITE" id="PS50103"/>
    </source>
</evidence>
<proteinExistence type="predicted"/>
<dbReference type="GO" id="GO:0008270">
    <property type="term" value="F:zinc ion binding"/>
    <property type="evidence" value="ECO:0007669"/>
    <property type="project" value="UniProtKB-KW"/>
</dbReference>
<dbReference type="STRING" id="46731.A0A3M6UZY3"/>
<protein>
    <recommendedName>
        <fullName evidence="2">C3H1-type domain-containing protein</fullName>
    </recommendedName>
</protein>
<dbReference type="InterPro" id="IPR000571">
    <property type="entry name" value="Znf_CCCH"/>
</dbReference>
<comment type="caution">
    <text evidence="3">The sequence shown here is derived from an EMBL/GenBank/DDBJ whole genome shotgun (WGS) entry which is preliminary data.</text>
</comment>
<evidence type="ECO:0000256" key="1">
    <source>
        <dbReference type="PROSITE-ProRule" id="PRU00723"/>
    </source>
</evidence>
<keyword evidence="1" id="KW-0863">Zinc-finger</keyword>
<dbReference type="Proteomes" id="UP000275408">
    <property type="component" value="Unassembled WGS sequence"/>
</dbReference>
<keyword evidence="1" id="KW-0479">Metal-binding</keyword>
<dbReference type="Gene3D" id="3.40.50.1010">
    <property type="entry name" value="5'-nuclease"/>
    <property type="match status" value="1"/>
</dbReference>
<keyword evidence="1" id="KW-0862">Zinc</keyword>
<evidence type="ECO:0000313" key="4">
    <source>
        <dbReference type="Proteomes" id="UP000275408"/>
    </source>
</evidence>
<dbReference type="EMBL" id="RCHS01000385">
    <property type="protein sequence ID" value="RMX59251.1"/>
    <property type="molecule type" value="Genomic_DNA"/>
</dbReference>
<keyword evidence="4" id="KW-1185">Reference proteome</keyword>